<name>A0ABP7SY51_9BURK</name>
<comment type="subcellular location">
    <subcellularLocation>
        <location evidence="1 8">Cell membrane</location>
        <topology evidence="1 8">Multi-pass membrane protein</topology>
    </subcellularLocation>
</comment>
<evidence type="ECO:0000313" key="10">
    <source>
        <dbReference type="Proteomes" id="UP001501353"/>
    </source>
</evidence>
<feature type="transmembrane region" description="Helical" evidence="8">
    <location>
        <begin position="48"/>
        <end position="67"/>
    </location>
</feature>
<gene>
    <name evidence="9" type="ORF">GCM10022212_12500</name>
</gene>
<dbReference type="PANTHER" id="PTHR30269">
    <property type="entry name" value="TRANSMEMBRANE PROTEIN YFCA"/>
    <property type="match status" value="1"/>
</dbReference>
<keyword evidence="6 8" id="KW-1133">Transmembrane helix</keyword>
<dbReference type="RefSeq" id="WP_344762411.1">
    <property type="nucleotide sequence ID" value="NZ_BAAAZE010000007.1"/>
</dbReference>
<feature type="transmembrane region" description="Helical" evidence="8">
    <location>
        <begin position="100"/>
        <end position="119"/>
    </location>
</feature>
<evidence type="ECO:0000256" key="8">
    <source>
        <dbReference type="RuleBase" id="RU363041"/>
    </source>
</evidence>
<sequence>MQIIDNPLFYAAAIPAVLITSISKGGFAGGLGIVAVPLMALVISPTQAASIMLPILCVMDLTGFVTWRKRCDPALLKLLLPGALIGILIGALMFRHLNDAMVTAMVGVMALLFALNYWLKGLIRSPVHLPDPASAGLWSFLSGFTSFVSHAGGPPMAIYLLPKNLDKAVYVGTVTILFTTINYAKIVPYALLGQLTLDNLATAAVLSPLAPIGVRLGAWLHDRIDAKVFYRISYGFLLLTGLKLSWDGLRHLLG</sequence>
<keyword evidence="5 8" id="KW-0812">Transmembrane</keyword>
<dbReference type="PANTHER" id="PTHR30269:SF37">
    <property type="entry name" value="MEMBRANE TRANSPORTER PROTEIN"/>
    <property type="match status" value="1"/>
</dbReference>
<dbReference type="Proteomes" id="UP001501353">
    <property type="component" value="Unassembled WGS sequence"/>
</dbReference>
<keyword evidence="10" id="KW-1185">Reference proteome</keyword>
<accession>A0ABP7SY51</accession>
<organism evidence="9 10">
    <name type="scientific">Actimicrobium antarcticum</name>
    <dbReference type="NCBI Taxonomy" id="1051899"/>
    <lineage>
        <taxon>Bacteria</taxon>
        <taxon>Pseudomonadati</taxon>
        <taxon>Pseudomonadota</taxon>
        <taxon>Betaproteobacteria</taxon>
        <taxon>Burkholderiales</taxon>
        <taxon>Oxalobacteraceae</taxon>
        <taxon>Actimicrobium</taxon>
    </lineage>
</organism>
<proteinExistence type="inferred from homology"/>
<feature type="transmembrane region" description="Helical" evidence="8">
    <location>
        <begin position="12"/>
        <end position="42"/>
    </location>
</feature>
<comment type="similarity">
    <text evidence="2 8">Belongs to the 4-toluene sulfonate uptake permease (TSUP) (TC 2.A.102) family.</text>
</comment>
<protein>
    <recommendedName>
        <fullName evidence="8">Probable membrane transporter protein</fullName>
    </recommendedName>
</protein>
<feature type="transmembrane region" description="Helical" evidence="8">
    <location>
        <begin position="74"/>
        <end position="94"/>
    </location>
</feature>
<evidence type="ECO:0000256" key="5">
    <source>
        <dbReference type="ARBA" id="ARBA00022692"/>
    </source>
</evidence>
<evidence type="ECO:0000256" key="7">
    <source>
        <dbReference type="ARBA" id="ARBA00023136"/>
    </source>
</evidence>
<keyword evidence="3" id="KW-0813">Transport</keyword>
<evidence type="ECO:0000256" key="4">
    <source>
        <dbReference type="ARBA" id="ARBA00022475"/>
    </source>
</evidence>
<evidence type="ECO:0000256" key="1">
    <source>
        <dbReference type="ARBA" id="ARBA00004651"/>
    </source>
</evidence>
<dbReference type="InterPro" id="IPR002781">
    <property type="entry name" value="TM_pro_TauE-like"/>
</dbReference>
<keyword evidence="4 8" id="KW-1003">Cell membrane</keyword>
<dbReference type="EMBL" id="BAAAZE010000007">
    <property type="protein sequence ID" value="GAA4018224.1"/>
    <property type="molecule type" value="Genomic_DNA"/>
</dbReference>
<feature type="transmembrane region" description="Helical" evidence="8">
    <location>
        <begin position="200"/>
        <end position="221"/>
    </location>
</feature>
<evidence type="ECO:0000256" key="2">
    <source>
        <dbReference type="ARBA" id="ARBA00009142"/>
    </source>
</evidence>
<feature type="transmembrane region" description="Helical" evidence="8">
    <location>
        <begin position="168"/>
        <end position="188"/>
    </location>
</feature>
<comment type="caution">
    <text evidence="9">The sequence shown here is derived from an EMBL/GenBank/DDBJ whole genome shotgun (WGS) entry which is preliminary data.</text>
</comment>
<evidence type="ECO:0000256" key="3">
    <source>
        <dbReference type="ARBA" id="ARBA00022448"/>
    </source>
</evidence>
<dbReference type="InterPro" id="IPR052017">
    <property type="entry name" value="TSUP"/>
</dbReference>
<reference evidence="10" key="1">
    <citation type="journal article" date="2019" name="Int. J. Syst. Evol. Microbiol.">
        <title>The Global Catalogue of Microorganisms (GCM) 10K type strain sequencing project: providing services to taxonomists for standard genome sequencing and annotation.</title>
        <authorList>
            <consortium name="The Broad Institute Genomics Platform"/>
            <consortium name="The Broad Institute Genome Sequencing Center for Infectious Disease"/>
            <person name="Wu L."/>
            <person name="Ma J."/>
        </authorList>
    </citation>
    <scope>NUCLEOTIDE SEQUENCE [LARGE SCALE GENOMIC DNA]</scope>
    <source>
        <strain evidence="10">JCM 16673</strain>
    </source>
</reference>
<evidence type="ECO:0000313" key="9">
    <source>
        <dbReference type="EMBL" id="GAA4018224.1"/>
    </source>
</evidence>
<dbReference type="Pfam" id="PF01925">
    <property type="entry name" value="TauE"/>
    <property type="match status" value="1"/>
</dbReference>
<keyword evidence="7 8" id="KW-0472">Membrane</keyword>
<evidence type="ECO:0000256" key="6">
    <source>
        <dbReference type="ARBA" id="ARBA00022989"/>
    </source>
</evidence>